<dbReference type="PANTHER" id="PTHR46429:SF1">
    <property type="entry name" value="23S RRNA (GUANOSINE-2'-O-)-METHYLTRANSFERASE RLMB"/>
    <property type="match status" value="1"/>
</dbReference>
<accession>A0A1F4TRT7</accession>
<sequence length="167" mass="18175">MVNYTDLSQLIEPNNIKPKFLLVLDGIEDPHNFGAILRTAETAGVDGVIIRKNRQVQVTDTVVKVSTGAANLVPIARVSNIAETISTLKDQAILVVGVEIDGNKVYNEADFRQNIALVIGSEGKGLSRLVKERCDEVVHIPMMGKINSLNASVATGIVLFEVLKQRR</sequence>
<dbReference type="EMBL" id="MEUI01000005">
    <property type="protein sequence ID" value="OGC35250.1"/>
    <property type="molecule type" value="Genomic_DNA"/>
</dbReference>
<dbReference type="FunFam" id="3.40.1280.10:FF:000008">
    <property type="entry name" value="Group 3 RNA methyltransferase TrmH"/>
    <property type="match status" value="1"/>
</dbReference>
<dbReference type="Gene3D" id="3.40.1280.10">
    <property type="match status" value="1"/>
</dbReference>
<dbReference type="SUPFAM" id="SSF75217">
    <property type="entry name" value="alpha/beta knot"/>
    <property type="match status" value="1"/>
</dbReference>
<dbReference type="GO" id="GO:0005829">
    <property type="term" value="C:cytosol"/>
    <property type="evidence" value="ECO:0007669"/>
    <property type="project" value="TreeGrafter"/>
</dbReference>
<keyword evidence="3 5" id="KW-0808">Transferase</keyword>
<dbReference type="InterPro" id="IPR029026">
    <property type="entry name" value="tRNA_m1G_MTases_N"/>
</dbReference>
<evidence type="ECO:0000256" key="2">
    <source>
        <dbReference type="ARBA" id="ARBA00022603"/>
    </source>
</evidence>
<gene>
    <name evidence="5" type="ORF">A2462_08415</name>
</gene>
<comment type="similarity">
    <text evidence="1">Belongs to the class IV-like SAM-binding methyltransferase superfamily. RNA methyltransferase TrmH family.</text>
</comment>
<evidence type="ECO:0000256" key="3">
    <source>
        <dbReference type="ARBA" id="ARBA00022679"/>
    </source>
</evidence>
<keyword evidence="2 5" id="KW-0489">Methyltransferase</keyword>
<protein>
    <submittedName>
        <fullName evidence="5">23S rRNA (Guanosine(2251)-2'-O)-methyltransferase RlmB</fullName>
    </submittedName>
</protein>
<organism evidence="5 6">
    <name type="scientific">candidate division WOR-1 bacterium RIFOXYC2_FULL_41_25</name>
    <dbReference type="NCBI Taxonomy" id="1802586"/>
    <lineage>
        <taxon>Bacteria</taxon>
        <taxon>Bacillati</taxon>
        <taxon>Saganbacteria</taxon>
    </lineage>
</organism>
<dbReference type="CDD" id="cd18103">
    <property type="entry name" value="SpoU-like_RlmB"/>
    <property type="match status" value="1"/>
</dbReference>
<feature type="domain" description="tRNA/rRNA methyltransferase SpoU type" evidence="4">
    <location>
        <begin position="20"/>
        <end position="160"/>
    </location>
</feature>
<evidence type="ECO:0000256" key="1">
    <source>
        <dbReference type="ARBA" id="ARBA00007228"/>
    </source>
</evidence>
<proteinExistence type="inferred from homology"/>
<evidence type="ECO:0000259" key="4">
    <source>
        <dbReference type="Pfam" id="PF00588"/>
    </source>
</evidence>
<dbReference type="PANTHER" id="PTHR46429">
    <property type="entry name" value="23S RRNA (GUANOSINE-2'-O-)-METHYLTRANSFERASE RLMB"/>
    <property type="match status" value="1"/>
</dbReference>
<name>A0A1F4TRT7_UNCSA</name>
<reference evidence="5 6" key="1">
    <citation type="journal article" date="2016" name="Nat. Commun.">
        <title>Thousands of microbial genomes shed light on interconnected biogeochemical processes in an aquifer system.</title>
        <authorList>
            <person name="Anantharaman K."/>
            <person name="Brown C.T."/>
            <person name="Hug L.A."/>
            <person name="Sharon I."/>
            <person name="Castelle C.J."/>
            <person name="Probst A.J."/>
            <person name="Thomas B.C."/>
            <person name="Singh A."/>
            <person name="Wilkins M.J."/>
            <person name="Karaoz U."/>
            <person name="Brodie E.L."/>
            <person name="Williams K.H."/>
            <person name="Hubbard S.S."/>
            <person name="Banfield J.F."/>
        </authorList>
    </citation>
    <scope>NUCLEOTIDE SEQUENCE [LARGE SCALE GENOMIC DNA]</scope>
</reference>
<dbReference type="AlphaFoldDB" id="A0A1F4TRT7"/>
<dbReference type="InterPro" id="IPR029028">
    <property type="entry name" value="Alpha/beta_knot_MTases"/>
</dbReference>
<dbReference type="InterPro" id="IPR004441">
    <property type="entry name" value="rRNA_MeTrfase_TrmH"/>
</dbReference>
<dbReference type="NCBIfam" id="TIGR00186">
    <property type="entry name" value="rRNA_methyl_3"/>
    <property type="match status" value="1"/>
</dbReference>
<dbReference type="InterPro" id="IPR001537">
    <property type="entry name" value="SpoU_MeTrfase"/>
</dbReference>
<evidence type="ECO:0000313" key="6">
    <source>
        <dbReference type="Proteomes" id="UP000177309"/>
    </source>
</evidence>
<dbReference type="GO" id="GO:0008173">
    <property type="term" value="F:RNA methyltransferase activity"/>
    <property type="evidence" value="ECO:0007669"/>
    <property type="project" value="InterPro"/>
</dbReference>
<dbReference type="Proteomes" id="UP000177309">
    <property type="component" value="Unassembled WGS sequence"/>
</dbReference>
<dbReference type="GO" id="GO:0003723">
    <property type="term" value="F:RNA binding"/>
    <property type="evidence" value="ECO:0007669"/>
    <property type="project" value="InterPro"/>
</dbReference>
<comment type="caution">
    <text evidence="5">The sequence shown here is derived from an EMBL/GenBank/DDBJ whole genome shotgun (WGS) entry which is preliminary data.</text>
</comment>
<dbReference type="GO" id="GO:0006396">
    <property type="term" value="P:RNA processing"/>
    <property type="evidence" value="ECO:0007669"/>
    <property type="project" value="InterPro"/>
</dbReference>
<dbReference type="Pfam" id="PF00588">
    <property type="entry name" value="SpoU_methylase"/>
    <property type="match status" value="1"/>
</dbReference>
<dbReference type="GO" id="GO:0032259">
    <property type="term" value="P:methylation"/>
    <property type="evidence" value="ECO:0007669"/>
    <property type="project" value="UniProtKB-KW"/>
</dbReference>
<evidence type="ECO:0000313" key="5">
    <source>
        <dbReference type="EMBL" id="OGC35250.1"/>
    </source>
</evidence>